<dbReference type="GO" id="GO:0016705">
    <property type="term" value="F:oxidoreductase activity, acting on paired donors, with incorporation or reduction of molecular oxygen"/>
    <property type="evidence" value="ECO:0007669"/>
    <property type="project" value="UniProtKB-ARBA"/>
</dbReference>
<dbReference type="PROSITE" id="PS51300">
    <property type="entry name" value="NIRD"/>
    <property type="match status" value="1"/>
</dbReference>
<dbReference type="RefSeq" id="WP_145906164.1">
    <property type="nucleotide sequence ID" value="NZ_BAAAMZ010000026.1"/>
</dbReference>
<evidence type="ECO:0000256" key="3">
    <source>
        <dbReference type="ARBA" id="ARBA00023002"/>
    </source>
</evidence>
<keyword evidence="5" id="KW-0411">Iron-sulfur</keyword>
<dbReference type="Gene3D" id="2.102.10.10">
    <property type="entry name" value="Rieske [2Fe-2S] iron-sulphur domain"/>
    <property type="match status" value="1"/>
</dbReference>
<protein>
    <submittedName>
        <fullName evidence="9">Nitrite reductase (NADH) small subunit</fullName>
    </submittedName>
</protein>
<feature type="region of interest" description="Disordered" evidence="7">
    <location>
        <begin position="87"/>
        <end position="117"/>
    </location>
</feature>
<dbReference type="InterPro" id="IPR012748">
    <property type="entry name" value="Rieske-like_NirD"/>
</dbReference>
<keyword evidence="2" id="KW-0479">Metal-binding</keyword>
<dbReference type="InterPro" id="IPR017941">
    <property type="entry name" value="Rieske_2Fe-2S"/>
</dbReference>
<evidence type="ECO:0000256" key="7">
    <source>
        <dbReference type="SAM" id="MobiDB-lite"/>
    </source>
</evidence>
<dbReference type="GO" id="GO:0008942">
    <property type="term" value="F:nitrite reductase [NAD(P)H] activity"/>
    <property type="evidence" value="ECO:0007669"/>
    <property type="project" value="InterPro"/>
</dbReference>
<keyword evidence="3" id="KW-0560">Oxidoreductase</keyword>
<name>A0A561UKV3_9ACTN</name>
<accession>A0A561UKV3</accession>
<comment type="caution">
    <text evidence="9">The sequence shown here is derived from an EMBL/GenBank/DDBJ whole genome shotgun (WGS) entry which is preliminary data.</text>
</comment>
<feature type="domain" description="Rieske" evidence="8">
    <location>
        <begin position="13"/>
        <end position="117"/>
    </location>
</feature>
<keyword evidence="6" id="KW-0534">Nitrate assimilation</keyword>
<evidence type="ECO:0000259" key="8">
    <source>
        <dbReference type="PROSITE" id="PS51296"/>
    </source>
</evidence>
<reference evidence="9 10" key="1">
    <citation type="submission" date="2019-06" db="EMBL/GenBank/DDBJ databases">
        <title>Sequencing the genomes of 1000 actinobacteria strains.</title>
        <authorList>
            <person name="Klenk H.-P."/>
        </authorList>
    </citation>
    <scope>NUCLEOTIDE SEQUENCE [LARGE SCALE GENOMIC DNA]</scope>
    <source>
        <strain evidence="9 10">DSM 44826</strain>
    </source>
</reference>
<dbReference type="SUPFAM" id="SSF50022">
    <property type="entry name" value="ISP domain"/>
    <property type="match status" value="1"/>
</dbReference>
<gene>
    <name evidence="9" type="ORF">FHX73_113863</name>
</gene>
<evidence type="ECO:0000313" key="10">
    <source>
        <dbReference type="Proteomes" id="UP000317940"/>
    </source>
</evidence>
<dbReference type="GO" id="GO:0046872">
    <property type="term" value="F:metal ion binding"/>
    <property type="evidence" value="ECO:0007669"/>
    <property type="project" value="UniProtKB-KW"/>
</dbReference>
<dbReference type="NCBIfam" id="TIGR02378">
    <property type="entry name" value="nirD_assim_sml"/>
    <property type="match status" value="1"/>
</dbReference>
<organism evidence="9 10">
    <name type="scientific">Kitasatospora viridis</name>
    <dbReference type="NCBI Taxonomy" id="281105"/>
    <lineage>
        <taxon>Bacteria</taxon>
        <taxon>Bacillati</taxon>
        <taxon>Actinomycetota</taxon>
        <taxon>Actinomycetes</taxon>
        <taxon>Kitasatosporales</taxon>
        <taxon>Streptomycetaceae</taxon>
        <taxon>Kitasatospora</taxon>
    </lineage>
</organism>
<sequence length="117" mass="12666">MTTVQIDDGRGWTRVCDYEDLIPGRGVAVLLRDGTQAAVFRTRAGELFALDNRDPFSGAYVISRGLVGSRGEVPVVTSPMLKQAFDLRSGRSLDEPTAPDGSSADLRTWPVRAEGAR</sequence>
<keyword evidence="10" id="KW-1185">Reference proteome</keyword>
<dbReference type="PANTHER" id="PTHR40562:SF1">
    <property type="entry name" value="NITRITE REDUCTASE (NADH) SMALL SUBUNIT"/>
    <property type="match status" value="1"/>
</dbReference>
<evidence type="ECO:0000256" key="2">
    <source>
        <dbReference type="ARBA" id="ARBA00022723"/>
    </source>
</evidence>
<dbReference type="Pfam" id="PF13806">
    <property type="entry name" value="Rieske_2"/>
    <property type="match status" value="1"/>
</dbReference>
<dbReference type="InterPro" id="IPR036922">
    <property type="entry name" value="Rieske_2Fe-2S_sf"/>
</dbReference>
<dbReference type="PROSITE" id="PS51296">
    <property type="entry name" value="RIESKE"/>
    <property type="match status" value="1"/>
</dbReference>
<dbReference type="GO" id="GO:0051537">
    <property type="term" value="F:2 iron, 2 sulfur cluster binding"/>
    <property type="evidence" value="ECO:0007669"/>
    <property type="project" value="UniProtKB-KW"/>
</dbReference>
<evidence type="ECO:0000256" key="6">
    <source>
        <dbReference type="ARBA" id="ARBA00023063"/>
    </source>
</evidence>
<proteinExistence type="predicted"/>
<dbReference type="AlphaFoldDB" id="A0A561UKV3"/>
<dbReference type="Proteomes" id="UP000317940">
    <property type="component" value="Unassembled WGS sequence"/>
</dbReference>
<keyword evidence="4" id="KW-0408">Iron</keyword>
<dbReference type="GO" id="GO:0004497">
    <property type="term" value="F:monooxygenase activity"/>
    <property type="evidence" value="ECO:0007669"/>
    <property type="project" value="UniProtKB-ARBA"/>
</dbReference>
<dbReference type="InterPro" id="IPR017881">
    <property type="entry name" value="NirD"/>
</dbReference>
<keyword evidence="1" id="KW-0001">2Fe-2S</keyword>
<dbReference type="EMBL" id="VIWT01000001">
    <property type="protein sequence ID" value="TWF99998.1"/>
    <property type="molecule type" value="Genomic_DNA"/>
</dbReference>
<evidence type="ECO:0000256" key="5">
    <source>
        <dbReference type="ARBA" id="ARBA00023014"/>
    </source>
</evidence>
<evidence type="ECO:0000256" key="4">
    <source>
        <dbReference type="ARBA" id="ARBA00023004"/>
    </source>
</evidence>
<dbReference type="OrthoDB" id="3213360at2"/>
<dbReference type="CDD" id="cd03529">
    <property type="entry name" value="Rieske_NirD"/>
    <property type="match status" value="1"/>
</dbReference>
<evidence type="ECO:0000313" key="9">
    <source>
        <dbReference type="EMBL" id="TWF99998.1"/>
    </source>
</evidence>
<evidence type="ECO:0000256" key="1">
    <source>
        <dbReference type="ARBA" id="ARBA00022714"/>
    </source>
</evidence>
<dbReference type="PANTHER" id="PTHR40562">
    <property type="match status" value="1"/>
</dbReference>
<dbReference type="GO" id="GO:0042128">
    <property type="term" value="P:nitrate assimilation"/>
    <property type="evidence" value="ECO:0007669"/>
    <property type="project" value="UniProtKB-KW"/>
</dbReference>